<reference evidence="3" key="1">
    <citation type="submission" date="2017-09" db="EMBL/GenBank/DDBJ databases">
        <authorList>
            <person name="Varghese N."/>
            <person name="Submissions S."/>
        </authorList>
    </citation>
    <scope>NUCLEOTIDE SEQUENCE [LARGE SCALE GENOMIC DNA]</scope>
    <source>
        <strain evidence="3">DSM 29961</strain>
    </source>
</reference>
<dbReference type="RefSeq" id="WP_097130931.1">
    <property type="nucleotide sequence ID" value="NZ_OCNH01000007.1"/>
</dbReference>
<dbReference type="Proteomes" id="UP000219452">
    <property type="component" value="Unassembled WGS sequence"/>
</dbReference>
<dbReference type="AlphaFoldDB" id="A0A286GQ98"/>
<proteinExistence type="predicted"/>
<evidence type="ECO:0000256" key="1">
    <source>
        <dbReference type="SAM" id="MobiDB-lite"/>
    </source>
</evidence>
<name>A0A286GQ98_9BACT</name>
<gene>
    <name evidence="2" type="ORF">SAMN06269250_5901</name>
</gene>
<organism evidence="2 3">
    <name type="scientific">Spirosoma fluviale</name>
    <dbReference type="NCBI Taxonomy" id="1597977"/>
    <lineage>
        <taxon>Bacteria</taxon>
        <taxon>Pseudomonadati</taxon>
        <taxon>Bacteroidota</taxon>
        <taxon>Cytophagia</taxon>
        <taxon>Cytophagales</taxon>
        <taxon>Cytophagaceae</taxon>
        <taxon>Spirosoma</taxon>
    </lineage>
</organism>
<dbReference type="EMBL" id="OCNH01000007">
    <property type="protein sequence ID" value="SOD97731.1"/>
    <property type="molecule type" value="Genomic_DNA"/>
</dbReference>
<keyword evidence="3" id="KW-1185">Reference proteome</keyword>
<evidence type="ECO:0000313" key="3">
    <source>
        <dbReference type="Proteomes" id="UP000219452"/>
    </source>
</evidence>
<dbReference type="OrthoDB" id="965134at2"/>
<feature type="region of interest" description="Disordered" evidence="1">
    <location>
        <begin position="78"/>
        <end position="98"/>
    </location>
</feature>
<sequence length="109" mass="12487">MPTLTFIEAKPTNSDKEGLNILFIYKVDDATQSRTIHVLGAETSWGMNEQQKVEYMQKLFTGTLAYVKHHWETYGELPDTDKQLDSQSDFPPYQPGPTAWEGYTLQLVD</sequence>
<accession>A0A286GQ98</accession>
<protein>
    <submittedName>
        <fullName evidence="2">Uncharacterized protein</fullName>
    </submittedName>
</protein>
<evidence type="ECO:0000313" key="2">
    <source>
        <dbReference type="EMBL" id="SOD97731.1"/>
    </source>
</evidence>